<evidence type="ECO:0000256" key="4">
    <source>
        <dbReference type="SAM" id="Phobius"/>
    </source>
</evidence>
<dbReference type="EMBL" id="BAABCN010000010">
    <property type="protein sequence ID" value="GAA3886788.1"/>
    <property type="molecule type" value="Genomic_DNA"/>
</dbReference>
<dbReference type="RefSeq" id="WP_345068360.1">
    <property type="nucleotide sequence ID" value="NZ_BAABCN010000010.1"/>
</dbReference>
<comment type="caution">
    <text evidence="6">The sequence shown here is derived from an EMBL/GenBank/DDBJ whole genome shotgun (WGS) entry which is preliminary data.</text>
</comment>
<dbReference type="InterPro" id="IPR014755">
    <property type="entry name" value="Cu-Rt/internalin_Ig-like"/>
</dbReference>
<evidence type="ECO:0000256" key="3">
    <source>
        <dbReference type="SAM" id="MobiDB-lite"/>
    </source>
</evidence>
<dbReference type="SUPFAM" id="SSF81296">
    <property type="entry name" value="E set domains"/>
    <property type="match status" value="1"/>
</dbReference>
<evidence type="ECO:0000256" key="1">
    <source>
        <dbReference type="ARBA" id="ARBA00022729"/>
    </source>
</evidence>
<proteinExistence type="predicted"/>
<feature type="domain" description="CopC" evidence="5">
    <location>
        <begin position="46"/>
        <end position="145"/>
    </location>
</feature>
<dbReference type="InterPro" id="IPR014756">
    <property type="entry name" value="Ig_E-set"/>
</dbReference>
<evidence type="ECO:0000313" key="7">
    <source>
        <dbReference type="Proteomes" id="UP001501803"/>
    </source>
</evidence>
<keyword evidence="7" id="KW-1185">Reference proteome</keyword>
<evidence type="ECO:0000259" key="5">
    <source>
        <dbReference type="Pfam" id="PF04234"/>
    </source>
</evidence>
<feature type="region of interest" description="Disordered" evidence="3">
    <location>
        <begin position="216"/>
        <end position="235"/>
    </location>
</feature>
<dbReference type="InterPro" id="IPR007348">
    <property type="entry name" value="CopC_dom"/>
</dbReference>
<dbReference type="Proteomes" id="UP001501803">
    <property type="component" value="Unassembled WGS sequence"/>
</dbReference>
<evidence type="ECO:0000256" key="2">
    <source>
        <dbReference type="ARBA" id="ARBA00023008"/>
    </source>
</evidence>
<keyword evidence="1" id="KW-0732">Signal</keyword>
<name>A0ABP7KTF9_9MICO</name>
<accession>A0ABP7KTF9</accession>
<feature type="region of interest" description="Disordered" evidence="3">
    <location>
        <begin position="154"/>
        <end position="180"/>
    </location>
</feature>
<dbReference type="Gene3D" id="2.60.40.1220">
    <property type="match status" value="1"/>
</dbReference>
<feature type="compositionally biased region" description="Pro residues" evidence="3">
    <location>
        <begin position="220"/>
        <end position="235"/>
    </location>
</feature>
<feature type="compositionally biased region" description="Low complexity" evidence="3">
    <location>
        <begin position="161"/>
        <end position="180"/>
    </location>
</feature>
<protein>
    <recommendedName>
        <fullName evidence="5">CopC domain-containing protein</fullName>
    </recommendedName>
</protein>
<keyword evidence="4" id="KW-1133">Transmembrane helix</keyword>
<dbReference type="Pfam" id="PF04234">
    <property type="entry name" value="CopC"/>
    <property type="match status" value="1"/>
</dbReference>
<keyword evidence="4" id="KW-0472">Membrane</keyword>
<keyword evidence="2" id="KW-0186">Copper</keyword>
<gene>
    <name evidence="6" type="ORF">GCM10022381_31100</name>
</gene>
<reference evidence="7" key="1">
    <citation type="journal article" date="2019" name="Int. J. Syst. Evol. Microbiol.">
        <title>The Global Catalogue of Microorganisms (GCM) 10K type strain sequencing project: providing services to taxonomists for standard genome sequencing and annotation.</title>
        <authorList>
            <consortium name="The Broad Institute Genomics Platform"/>
            <consortium name="The Broad Institute Genome Sequencing Center for Infectious Disease"/>
            <person name="Wu L."/>
            <person name="Ma J."/>
        </authorList>
    </citation>
    <scope>NUCLEOTIDE SEQUENCE [LARGE SCALE GENOMIC DNA]</scope>
    <source>
        <strain evidence="7">JCM 17021</strain>
    </source>
</reference>
<feature type="transmembrane region" description="Helical" evidence="4">
    <location>
        <begin position="193"/>
        <end position="214"/>
    </location>
</feature>
<organism evidence="6 7">
    <name type="scientific">Leifsonia kafniensis</name>
    <dbReference type="NCBI Taxonomy" id="475957"/>
    <lineage>
        <taxon>Bacteria</taxon>
        <taxon>Bacillati</taxon>
        <taxon>Actinomycetota</taxon>
        <taxon>Actinomycetes</taxon>
        <taxon>Micrococcales</taxon>
        <taxon>Microbacteriaceae</taxon>
        <taxon>Leifsonia</taxon>
    </lineage>
</organism>
<keyword evidence="4" id="KW-0812">Transmembrane</keyword>
<evidence type="ECO:0000313" key="6">
    <source>
        <dbReference type="EMBL" id="GAA3886788.1"/>
    </source>
</evidence>
<sequence length="235" mass="23475">MRHNAHRPAQNHARGRVAAWALGLTLAGFVCAGSVLAGPAGPASAHNSVISTTPAAGSVVTEQPGVFQVTTNDDLLKLDTPGAMRMQISGPADAATPLYYGDGCSTVFGPTLEAKAQLGEPGKYTVAWQVVSTDGHTISGDFAFTWQPAAGQELATGSSIPPDCGGTITGGTTQTDAATPAAPATDTAALGDVLWIGGAVAAVILATVVTLVAVGRRKPPTGPTGTPPEGTPPTE</sequence>